<proteinExistence type="predicted"/>
<protein>
    <submittedName>
        <fullName evidence="2">Uncharacterized protein</fullName>
    </submittedName>
</protein>
<keyword evidence="3" id="KW-1185">Reference proteome</keyword>
<accession>A0A0C2N7B7</accession>
<dbReference type="EMBL" id="JWZT01001318">
    <property type="protein sequence ID" value="KII72215.1"/>
    <property type="molecule type" value="Genomic_DNA"/>
</dbReference>
<feature type="compositionally biased region" description="Polar residues" evidence="1">
    <location>
        <begin position="51"/>
        <end position="66"/>
    </location>
</feature>
<gene>
    <name evidence="2" type="ORF">RF11_03751</name>
</gene>
<reference evidence="2 3" key="1">
    <citation type="journal article" date="2014" name="Genome Biol. Evol.">
        <title>The genome of the myxosporean Thelohanellus kitauei shows adaptations to nutrient acquisition within its fish host.</title>
        <authorList>
            <person name="Yang Y."/>
            <person name="Xiong J."/>
            <person name="Zhou Z."/>
            <person name="Huo F."/>
            <person name="Miao W."/>
            <person name="Ran C."/>
            <person name="Liu Y."/>
            <person name="Zhang J."/>
            <person name="Feng J."/>
            <person name="Wang M."/>
            <person name="Wang M."/>
            <person name="Wang L."/>
            <person name="Yao B."/>
        </authorList>
    </citation>
    <scope>NUCLEOTIDE SEQUENCE [LARGE SCALE GENOMIC DNA]</scope>
    <source>
        <strain evidence="2">Wuqing</strain>
    </source>
</reference>
<name>A0A0C2N7B7_THEKT</name>
<evidence type="ECO:0000313" key="3">
    <source>
        <dbReference type="Proteomes" id="UP000031668"/>
    </source>
</evidence>
<organism evidence="2 3">
    <name type="scientific">Thelohanellus kitauei</name>
    <name type="common">Myxosporean</name>
    <dbReference type="NCBI Taxonomy" id="669202"/>
    <lineage>
        <taxon>Eukaryota</taxon>
        <taxon>Metazoa</taxon>
        <taxon>Cnidaria</taxon>
        <taxon>Myxozoa</taxon>
        <taxon>Myxosporea</taxon>
        <taxon>Bivalvulida</taxon>
        <taxon>Platysporina</taxon>
        <taxon>Myxobolidae</taxon>
        <taxon>Thelohanellus</taxon>
    </lineage>
</organism>
<feature type="region of interest" description="Disordered" evidence="1">
    <location>
        <begin position="34"/>
        <end position="93"/>
    </location>
</feature>
<evidence type="ECO:0000313" key="2">
    <source>
        <dbReference type="EMBL" id="KII72215.1"/>
    </source>
</evidence>
<feature type="compositionally biased region" description="Basic and acidic residues" evidence="1">
    <location>
        <begin position="35"/>
        <end position="50"/>
    </location>
</feature>
<dbReference type="Proteomes" id="UP000031668">
    <property type="component" value="Unassembled WGS sequence"/>
</dbReference>
<comment type="caution">
    <text evidence="2">The sequence shown here is derived from an EMBL/GenBank/DDBJ whole genome shotgun (WGS) entry which is preliminary data.</text>
</comment>
<feature type="region of interest" description="Disordered" evidence="1">
    <location>
        <begin position="1"/>
        <end position="20"/>
    </location>
</feature>
<sequence>MENLPPATSPQAHMENEYLPESCILSQTKLPKAVASDRRQALRLNDRPGNEDSQAETAQTSPSSRLSPEYLYSGPCGGRDPSGNVQKTEGRGYQGGRLVEKFQLENISLECTRVEP</sequence>
<evidence type="ECO:0000256" key="1">
    <source>
        <dbReference type="SAM" id="MobiDB-lite"/>
    </source>
</evidence>
<dbReference type="AlphaFoldDB" id="A0A0C2N7B7"/>